<gene>
    <name evidence="4" type="ORF">CHH67_05345</name>
    <name evidence="3" type="ORF">GNP94_06180</name>
</gene>
<keyword evidence="2" id="KW-0472">Membrane</keyword>
<evidence type="ECO:0000256" key="2">
    <source>
        <dbReference type="SAM" id="Phobius"/>
    </source>
</evidence>
<keyword evidence="1" id="KW-0175">Coiled coil</keyword>
<keyword evidence="6" id="KW-1185">Reference proteome</keyword>
<dbReference type="EMBL" id="NPBY01000015">
    <property type="protein sequence ID" value="PAD78879.1"/>
    <property type="molecule type" value="Genomic_DNA"/>
</dbReference>
<reference evidence="3 6" key="2">
    <citation type="submission" date="2019-11" db="EMBL/GenBank/DDBJ databases">
        <title>Draft genome sequences of five Paenibacillus species of dairy origin.</title>
        <authorList>
            <person name="Olajide A.M."/>
            <person name="Chen S."/>
            <person name="Lapointe G."/>
        </authorList>
    </citation>
    <scope>NUCLEOTIDE SEQUENCE [LARGE SCALE GENOMIC DNA]</scope>
    <source>
        <strain evidence="3 6">3CS1</strain>
    </source>
</reference>
<dbReference type="Proteomes" id="UP000215596">
    <property type="component" value="Unassembled WGS sequence"/>
</dbReference>
<protein>
    <submittedName>
        <fullName evidence="3">DUF948 domain-containing protein</fullName>
    </submittedName>
</protein>
<proteinExistence type="predicted"/>
<evidence type="ECO:0000313" key="6">
    <source>
        <dbReference type="Proteomes" id="UP000435177"/>
    </source>
</evidence>
<accession>A0A268F0H8</accession>
<evidence type="ECO:0000256" key="1">
    <source>
        <dbReference type="SAM" id="Coils"/>
    </source>
</evidence>
<dbReference type="Proteomes" id="UP000435177">
    <property type="component" value="Unassembled WGS sequence"/>
</dbReference>
<feature type="transmembrane region" description="Helical" evidence="2">
    <location>
        <begin position="6"/>
        <end position="27"/>
    </location>
</feature>
<dbReference type="AlphaFoldDB" id="A0A268F0H8"/>
<keyword evidence="2" id="KW-1133">Transmembrane helix</keyword>
<keyword evidence="2" id="KW-0812">Transmembrane</keyword>
<sequence>MAEWSALAAGIGIMLMAAAAVVMAVSFRKVLQRTEAVLSRLEADSAHLSEEASQVLEQANAALTSVQHQLAAGEAFASSMSEAAAAVAETAENIRAIGKRASVSAIEHIERARLDNERHIGEIFRWIDAGVTVWHSWNRHASKSDEGQAK</sequence>
<feature type="coiled-coil region" evidence="1">
    <location>
        <begin position="31"/>
        <end position="58"/>
    </location>
</feature>
<name>A0A268F0H8_9BACL</name>
<evidence type="ECO:0000313" key="4">
    <source>
        <dbReference type="EMBL" id="PAD78879.1"/>
    </source>
</evidence>
<reference evidence="4 5" key="1">
    <citation type="submission" date="2017-07" db="EMBL/GenBank/DDBJ databases">
        <title>Isolation and whole genome analysis of endospore-forming bacteria from heroin.</title>
        <authorList>
            <person name="Kalinowski J."/>
            <person name="Ahrens B."/>
            <person name="Al-Dilaimi A."/>
            <person name="Winkler A."/>
            <person name="Wibberg D."/>
            <person name="Schleenbecker U."/>
            <person name="Ruckert C."/>
            <person name="Wolfel R."/>
            <person name="Grass G."/>
        </authorList>
    </citation>
    <scope>NUCLEOTIDE SEQUENCE [LARGE SCALE GENOMIC DNA]</scope>
    <source>
        <strain evidence="4 5">7537-G1</strain>
    </source>
</reference>
<evidence type="ECO:0000313" key="3">
    <source>
        <dbReference type="EMBL" id="MUG65595.1"/>
    </source>
</evidence>
<dbReference type="RefSeq" id="WP_095263961.1">
    <property type="nucleotide sequence ID" value="NZ_NPBY01000015.1"/>
</dbReference>
<organism evidence="4 5">
    <name type="scientific">Paenibacillus campinasensis</name>
    <dbReference type="NCBI Taxonomy" id="66347"/>
    <lineage>
        <taxon>Bacteria</taxon>
        <taxon>Bacillati</taxon>
        <taxon>Bacillota</taxon>
        <taxon>Bacilli</taxon>
        <taxon>Bacillales</taxon>
        <taxon>Paenibacillaceae</taxon>
        <taxon>Paenibacillus</taxon>
    </lineage>
</organism>
<dbReference type="EMBL" id="WOAA01000003">
    <property type="protein sequence ID" value="MUG65595.1"/>
    <property type="molecule type" value="Genomic_DNA"/>
</dbReference>
<evidence type="ECO:0000313" key="5">
    <source>
        <dbReference type="Proteomes" id="UP000215596"/>
    </source>
</evidence>
<dbReference type="OrthoDB" id="2664899at2"/>
<comment type="caution">
    <text evidence="4">The sequence shown here is derived from an EMBL/GenBank/DDBJ whole genome shotgun (WGS) entry which is preliminary data.</text>
</comment>